<dbReference type="InParanoid" id="A0A1Z5JWR8"/>
<comment type="caution">
    <text evidence="4">The sequence shown here is derived from an EMBL/GenBank/DDBJ whole genome shotgun (WGS) entry which is preliminary data.</text>
</comment>
<feature type="compositionally biased region" description="Basic and acidic residues" evidence="1">
    <location>
        <begin position="229"/>
        <end position="242"/>
    </location>
</feature>
<reference evidence="4 5" key="1">
    <citation type="journal article" date="2015" name="Plant Cell">
        <title>Oil accumulation by the oleaginous diatom Fistulifera solaris as revealed by the genome and transcriptome.</title>
        <authorList>
            <person name="Tanaka T."/>
            <person name="Maeda Y."/>
            <person name="Veluchamy A."/>
            <person name="Tanaka M."/>
            <person name="Abida H."/>
            <person name="Marechal E."/>
            <person name="Bowler C."/>
            <person name="Muto M."/>
            <person name="Sunaga Y."/>
            <person name="Tanaka M."/>
            <person name="Yoshino T."/>
            <person name="Taniguchi T."/>
            <person name="Fukuda Y."/>
            <person name="Nemoto M."/>
            <person name="Matsumoto M."/>
            <person name="Wong P.S."/>
            <person name="Aburatani S."/>
            <person name="Fujibuchi W."/>
        </authorList>
    </citation>
    <scope>NUCLEOTIDE SEQUENCE [LARGE SCALE GENOMIC DNA]</scope>
    <source>
        <strain evidence="4 5">JPCC DA0580</strain>
    </source>
</reference>
<feature type="transmembrane region" description="Helical" evidence="2">
    <location>
        <begin position="82"/>
        <end position="103"/>
    </location>
</feature>
<dbReference type="Proteomes" id="UP000198406">
    <property type="component" value="Unassembled WGS sequence"/>
</dbReference>
<name>A0A1Z5JWR8_FISSO</name>
<protein>
    <submittedName>
        <fullName evidence="4">Uncharacterized protein</fullName>
    </submittedName>
</protein>
<keyword evidence="2" id="KW-1133">Transmembrane helix</keyword>
<keyword evidence="2" id="KW-0472">Membrane</keyword>
<keyword evidence="5" id="KW-1185">Reference proteome</keyword>
<keyword evidence="3" id="KW-0732">Signal</keyword>
<feature type="transmembrane region" description="Helical" evidence="2">
    <location>
        <begin position="147"/>
        <end position="168"/>
    </location>
</feature>
<proteinExistence type="predicted"/>
<evidence type="ECO:0000256" key="1">
    <source>
        <dbReference type="SAM" id="MobiDB-lite"/>
    </source>
</evidence>
<dbReference type="EMBL" id="BDSP01000124">
    <property type="protein sequence ID" value="GAX18191.1"/>
    <property type="molecule type" value="Genomic_DNA"/>
</dbReference>
<evidence type="ECO:0000313" key="4">
    <source>
        <dbReference type="EMBL" id="GAX18191.1"/>
    </source>
</evidence>
<sequence length="242" mass="26209">MKFIIRVILAGALFSGQAAGLIARLPVSSVFRNSDSSTTNNPFVVDSFVLYSKKNNRNNLEPQQQDEDSPVLVDAMDLLVDFVSAPTPLVPSLALGFPVALIVVTITQSWSNAVTTVVLFAFLAWFGRSVALDEDGIEESVDATPTLSTVGLDALAFLAALGAAQLLVPSEDEGFLDLGVLTGVSFAVLASVQVLRTPLPKDAPEERLMDQWDDRFRQNRKINGQKKKSAIDKMASKKDKKK</sequence>
<evidence type="ECO:0000313" key="5">
    <source>
        <dbReference type="Proteomes" id="UP000198406"/>
    </source>
</evidence>
<dbReference type="AlphaFoldDB" id="A0A1Z5JWR8"/>
<feature type="region of interest" description="Disordered" evidence="1">
    <location>
        <begin position="220"/>
        <end position="242"/>
    </location>
</feature>
<feature type="chain" id="PRO_5012984077" evidence="3">
    <location>
        <begin position="21"/>
        <end position="242"/>
    </location>
</feature>
<accession>A0A1Z5JWR8</accession>
<gene>
    <name evidence="4" type="ORF">FisN_25Hh175</name>
</gene>
<feature type="signal peptide" evidence="3">
    <location>
        <begin position="1"/>
        <end position="20"/>
    </location>
</feature>
<keyword evidence="2" id="KW-0812">Transmembrane</keyword>
<feature type="transmembrane region" description="Helical" evidence="2">
    <location>
        <begin position="110"/>
        <end position="127"/>
    </location>
</feature>
<organism evidence="4 5">
    <name type="scientific">Fistulifera solaris</name>
    <name type="common">Oleaginous diatom</name>
    <dbReference type="NCBI Taxonomy" id="1519565"/>
    <lineage>
        <taxon>Eukaryota</taxon>
        <taxon>Sar</taxon>
        <taxon>Stramenopiles</taxon>
        <taxon>Ochrophyta</taxon>
        <taxon>Bacillariophyta</taxon>
        <taxon>Bacillariophyceae</taxon>
        <taxon>Bacillariophycidae</taxon>
        <taxon>Naviculales</taxon>
        <taxon>Naviculaceae</taxon>
        <taxon>Fistulifera</taxon>
    </lineage>
</organism>
<evidence type="ECO:0000256" key="2">
    <source>
        <dbReference type="SAM" id="Phobius"/>
    </source>
</evidence>
<evidence type="ECO:0000256" key="3">
    <source>
        <dbReference type="SAM" id="SignalP"/>
    </source>
</evidence>